<sequence length="762" mass="86107">MPLRIVKTRFTAGDVLNIAATIATLTINVSDMMQFVPVRAAATIVLVILDTIQRIESNKDACFRLARRAARTLMDLKLQMEGKWDDAPKALIDNIARFESTLLSIRDYMLELAKVKWMGRFLQKATIEADLDNYDNLLNEAERSFQLVSLIEIHYAVGMLRSSKVESKSDAETRDTQHTTEPPPSYSQTAAIITSEETQESCHLERSKPDPEPKPDPETFQSDASLQVCSMDTHVKRFEEDLAGLDDYGFKRYHQSEVRLRSNLRSTDPFWSGSSVADAGGQKSIVKRYEGGKDDATKRWLHDVKTLRNLYHPNLPQMVGFSDEKSQTPFILLAKVQLRDVNAFMWTAVQTQSLASCTNTLLRTYRDISSAILYAQCQLSLSESQAQDFVAEASYSLDGDNNVIVGLPPPKSGFWITARSYLNVNVGTQALPDQAHIENFADDTSSKDPIDVQKKYNHLCALVRNLLPKSNESPELLPTVEELIVDDDDEPASIKKLRSVNLRSGAHDLCWHEGVHNCKVTFSAGDIGYVPRGQQGFDTFVKICNVFSDMQMSMTLVNETTGRRNQWVNGFIEREDLYPFMLPFEVEGWVLALMPQTEATVYVRHHARFSSVNDAWYFLLREAKDLADSAGVKPHELMLITGSTTGQGYSIKDFSPPQFHHQHSGFLHSSQQRLGHHPNPMAFNAFNPGQWTPHFGAQPPTPHILYLFTARNSEHVPYWSQTPNFIPKGGPRPRLKGSFMERVVWGRPEAFIDYIHLSEEDL</sequence>
<name>A0A4Y7QI81_9AGAM</name>
<feature type="compositionally biased region" description="Basic and acidic residues" evidence="1">
    <location>
        <begin position="166"/>
        <end position="178"/>
    </location>
</feature>
<dbReference type="Gene3D" id="1.20.930.20">
    <property type="entry name" value="Adaptor protein Cbl, N-terminal domain"/>
    <property type="match status" value="1"/>
</dbReference>
<evidence type="ECO:0000313" key="3">
    <source>
        <dbReference type="Proteomes" id="UP000294933"/>
    </source>
</evidence>
<reference evidence="2 3" key="1">
    <citation type="submission" date="2018-06" db="EMBL/GenBank/DDBJ databases">
        <title>A transcriptomic atlas of mushroom development highlights an independent origin of complex multicellularity.</title>
        <authorList>
            <consortium name="DOE Joint Genome Institute"/>
            <person name="Krizsan K."/>
            <person name="Almasi E."/>
            <person name="Merenyi Z."/>
            <person name="Sahu N."/>
            <person name="Viragh M."/>
            <person name="Koszo T."/>
            <person name="Mondo S."/>
            <person name="Kiss B."/>
            <person name="Balint B."/>
            <person name="Kues U."/>
            <person name="Barry K."/>
            <person name="Hegedus J.C."/>
            <person name="Henrissat B."/>
            <person name="Johnson J."/>
            <person name="Lipzen A."/>
            <person name="Ohm R."/>
            <person name="Nagy I."/>
            <person name="Pangilinan J."/>
            <person name="Yan J."/>
            <person name="Xiong Y."/>
            <person name="Grigoriev I.V."/>
            <person name="Hibbett D.S."/>
            <person name="Nagy L.G."/>
        </authorList>
    </citation>
    <scope>NUCLEOTIDE SEQUENCE [LARGE SCALE GENOMIC DNA]</scope>
    <source>
        <strain evidence="2 3">SZMC22713</strain>
    </source>
</reference>
<dbReference type="InterPro" id="IPR036537">
    <property type="entry name" value="Adaptor_Cbl_N_dom_sf"/>
</dbReference>
<gene>
    <name evidence="2" type="ORF">BD410DRAFT_836216</name>
</gene>
<feature type="compositionally biased region" description="Basic and acidic residues" evidence="1">
    <location>
        <begin position="200"/>
        <end position="217"/>
    </location>
</feature>
<proteinExistence type="predicted"/>
<dbReference type="VEuPathDB" id="FungiDB:BD410DRAFT_836216"/>
<dbReference type="Proteomes" id="UP000294933">
    <property type="component" value="Unassembled WGS sequence"/>
</dbReference>
<evidence type="ECO:0000313" key="2">
    <source>
        <dbReference type="EMBL" id="TDL27145.1"/>
    </source>
</evidence>
<feature type="region of interest" description="Disordered" evidence="1">
    <location>
        <begin position="166"/>
        <end position="224"/>
    </location>
</feature>
<protein>
    <submittedName>
        <fullName evidence="2">Uncharacterized protein</fullName>
    </submittedName>
</protein>
<dbReference type="InterPro" id="IPR059179">
    <property type="entry name" value="MLKL-like_MCAfunc"/>
</dbReference>
<evidence type="ECO:0000256" key="1">
    <source>
        <dbReference type="SAM" id="MobiDB-lite"/>
    </source>
</evidence>
<dbReference type="GO" id="GO:0007166">
    <property type="term" value="P:cell surface receptor signaling pathway"/>
    <property type="evidence" value="ECO:0007669"/>
    <property type="project" value="InterPro"/>
</dbReference>
<dbReference type="EMBL" id="ML170160">
    <property type="protein sequence ID" value="TDL27145.1"/>
    <property type="molecule type" value="Genomic_DNA"/>
</dbReference>
<accession>A0A4Y7QI81</accession>
<dbReference type="CDD" id="cd21037">
    <property type="entry name" value="MLKL_NTD"/>
    <property type="match status" value="1"/>
</dbReference>
<organism evidence="2 3">
    <name type="scientific">Rickenella mellea</name>
    <dbReference type="NCBI Taxonomy" id="50990"/>
    <lineage>
        <taxon>Eukaryota</taxon>
        <taxon>Fungi</taxon>
        <taxon>Dikarya</taxon>
        <taxon>Basidiomycota</taxon>
        <taxon>Agaricomycotina</taxon>
        <taxon>Agaricomycetes</taxon>
        <taxon>Hymenochaetales</taxon>
        <taxon>Rickenellaceae</taxon>
        <taxon>Rickenella</taxon>
    </lineage>
</organism>
<keyword evidence="3" id="KW-1185">Reference proteome</keyword>
<dbReference type="AlphaFoldDB" id="A0A4Y7QI81"/>
<dbReference type="OrthoDB" id="3268478at2759"/>
<feature type="compositionally biased region" description="Polar residues" evidence="1">
    <location>
        <begin position="186"/>
        <end position="196"/>
    </location>
</feature>